<comment type="caution">
    <text evidence="1">The sequence shown here is derived from an EMBL/GenBank/DDBJ whole genome shotgun (WGS) entry which is preliminary data.</text>
</comment>
<gene>
    <name evidence="1" type="ORF">PHMEG_0007307</name>
</gene>
<sequence length="55" mass="6321">MQQKPDVMWKNAAPIMLKLTNNATQAQYEEMAANEDALREQLSRLWQLASRCRAG</sequence>
<dbReference type="Proteomes" id="UP000198211">
    <property type="component" value="Unassembled WGS sequence"/>
</dbReference>
<proteinExistence type="predicted"/>
<reference evidence="2" key="1">
    <citation type="submission" date="2017-03" db="EMBL/GenBank/DDBJ databases">
        <title>Phytopthora megakarya and P. palmivora, two closely related causual agents of cacao black pod achieved similar genome size and gene model numbers by different mechanisms.</title>
        <authorList>
            <person name="Ali S."/>
            <person name="Shao J."/>
            <person name="Larry D.J."/>
            <person name="Kronmiller B."/>
            <person name="Shen D."/>
            <person name="Strem M.D."/>
            <person name="Melnick R.L."/>
            <person name="Guiltinan M.J."/>
            <person name="Tyler B.M."/>
            <person name="Meinhardt L.W."/>
            <person name="Bailey B.A."/>
        </authorList>
    </citation>
    <scope>NUCLEOTIDE SEQUENCE [LARGE SCALE GENOMIC DNA]</scope>
    <source>
        <strain evidence="2">zdho120</strain>
    </source>
</reference>
<organism evidence="1 2">
    <name type="scientific">Phytophthora megakarya</name>
    <dbReference type="NCBI Taxonomy" id="4795"/>
    <lineage>
        <taxon>Eukaryota</taxon>
        <taxon>Sar</taxon>
        <taxon>Stramenopiles</taxon>
        <taxon>Oomycota</taxon>
        <taxon>Peronosporomycetes</taxon>
        <taxon>Peronosporales</taxon>
        <taxon>Peronosporaceae</taxon>
        <taxon>Phytophthora</taxon>
    </lineage>
</organism>
<name>A0A225WNN0_9STRA</name>
<keyword evidence="2" id="KW-1185">Reference proteome</keyword>
<evidence type="ECO:0000313" key="2">
    <source>
        <dbReference type="Proteomes" id="UP000198211"/>
    </source>
</evidence>
<protein>
    <submittedName>
        <fullName evidence="1">Uncharacterized protein</fullName>
    </submittedName>
</protein>
<evidence type="ECO:0000313" key="1">
    <source>
        <dbReference type="EMBL" id="OWZ18577.1"/>
    </source>
</evidence>
<dbReference type="EMBL" id="NBNE01000568">
    <property type="protein sequence ID" value="OWZ18577.1"/>
    <property type="molecule type" value="Genomic_DNA"/>
</dbReference>
<dbReference type="AlphaFoldDB" id="A0A225WNN0"/>
<accession>A0A225WNN0</accession>